<evidence type="ECO:0000313" key="2">
    <source>
        <dbReference type="EMBL" id="MBB4928463.1"/>
    </source>
</evidence>
<evidence type="ECO:0000256" key="1">
    <source>
        <dbReference type="SAM" id="MobiDB-lite"/>
    </source>
</evidence>
<feature type="compositionally biased region" description="Basic and acidic residues" evidence="1">
    <location>
        <begin position="69"/>
        <end position="83"/>
    </location>
</feature>
<dbReference type="Proteomes" id="UP000540506">
    <property type="component" value="Unassembled WGS sequence"/>
</dbReference>
<accession>A0A7W7RB61</accession>
<organism evidence="2 3">
    <name type="scientific">Kitasatospora kifunensis</name>
    <name type="common">Streptomyces kifunensis</name>
    <dbReference type="NCBI Taxonomy" id="58351"/>
    <lineage>
        <taxon>Bacteria</taxon>
        <taxon>Bacillati</taxon>
        <taxon>Actinomycetota</taxon>
        <taxon>Actinomycetes</taxon>
        <taxon>Kitasatosporales</taxon>
        <taxon>Streptomycetaceae</taxon>
        <taxon>Kitasatospora</taxon>
    </lineage>
</organism>
<dbReference type="RefSeq" id="WP_184945869.1">
    <property type="nucleotide sequence ID" value="NZ_JACHJV010000003.1"/>
</dbReference>
<keyword evidence="3" id="KW-1185">Reference proteome</keyword>
<protein>
    <submittedName>
        <fullName evidence="2">Uncharacterized protein</fullName>
    </submittedName>
</protein>
<proteinExistence type="predicted"/>
<dbReference type="AlphaFoldDB" id="A0A7W7RB61"/>
<sequence length="83" mass="8836">MWIVHADNLPSHLLLGAGAVHMALGLAPRLEQAATMTSADTFIRLTTVPGIGNWTAPGKSGRAVAVRRRGGDREHASRESPVR</sequence>
<evidence type="ECO:0000313" key="3">
    <source>
        <dbReference type="Proteomes" id="UP000540506"/>
    </source>
</evidence>
<reference evidence="2 3" key="1">
    <citation type="submission" date="2020-08" db="EMBL/GenBank/DDBJ databases">
        <title>Sequencing the genomes of 1000 actinobacteria strains.</title>
        <authorList>
            <person name="Klenk H.-P."/>
        </authorList>
    </citation>
    <scope>NUCLEOTIDE SEQUENCE [LARGE SCALE GENOMIC DNA]</scope>
    <source>
        <strain evidence="2 3">DSM 41654</strain>
    </source>
</reference>
<comment type="caution">
    <text evidence="2">The sequence shown here is derived from an EMBL/GenBank/DDBJ whole genome shotgun (WGS) entry which is preliminary data.</text>
</comment>
<name>A0A7W7RB61_KITKI</name>
<feature type="region of interest" description="Disordered" evidence="1">
    <location>
        <begin position="56"/>
        <end position="83"/>
    </location>
</feature>
<dbReference type="EMBL" id="JACHJV010000003">
    <property type="protein sequence ID" value="MBB4928463.1"/>
    <property type="molecule type" value="Genomic_DNA"/>
</dbReference>
<gene>
    <name evidence="2" type="ORF">FHR34_007560</name>
</gene>